<dbReference type="PANTHER" id="PTHR11685">
    <property type="entry name" value="RBR FAMILY RING FINGER AND IBR DOMAIN-CONTAINING"/>
    <property type="match status" value="1"/>
</dbReference>
<keyword evidence="3" id="KW-0833">Ubl conjugation pathway</keyword>
<name>A0ABR4JD82_9EURO</name>
<reference evidence="6 7" key="1">
    <citation type="submission" date="2024-07" db="EMBL/GenBank/DDBJ databases">
        <title>Section-level genome sequencing and comparative genomics of Aspergillus sections Usti and Cavernicolus.</title>
        <authorList>
            <consortium name="Lawrence Berkeley National Laboratory"/>
            <person name="Nybo J.L."/>
            <person name="Vesth T.C."/>
            <person name="Theobald S."/>
            <person name="Frisvad J.C."/>
            <person name="Larsen T.O."/>
            <person name="Kjaerboelling I."/>
            <person name="Rothschild-Mancinelli K."/>
            <person name="Lyhne E.K."/>
            <person name="Kogle M.E."/>
            <person name="Barry K."/>
            <person name="Clum A."/>
            <person name="Na H."/>
            <person name="Ledsgaard L."/>
            <person name="Lin J."/>
            <person name="Lipzen A."/>
            <person name="Kuo A."/>
            <person name="Riley R."/>
            <person name="Mondo S."/>
            <person name="LaButti K."/>
            <person name="Haridas S."/>
            <person name="Pangalinan J."/>
            <person name="Salamov A.A."/>
            <person name="Simmons B.A."/>
            <person name="Magnuson J.K."/>
            <person name="Chen J."/>
            <person name="Drula E."/>
            <person name="Henrissat B."/>
            <person name="Wiebenga A."/>
            <person name="Lubbers R.J."/>
            <person name="Gomes A.C."/>
            <person name="Macurrencykelacurrency M.R."/>
            <person name="Stajich J."/>
            <person name="Grigoriev I.V."/>
            <person name="Mortensen U.H."/>
            <person name="De vries R.P."/>
            <person name="Baker S.E."/>
            <person name="Andersen M.R."/>
        </authorList>
    </citation>
    <scope>NUCLEOTIDE SEQUENCE [LARGE SCALE GENOMIC DNA]</scope>
    <source>
        <strain evidence="6 7">CBS 756.74</strain>
    </source>
</reference>
<comment type="caution">
    <text evidence="6">The sequence shown here is derived from an EMBL/GenBank/DDBJ whole genome shotgun (WGS) entry which is preliminary data.</text>
</comment>
<dbReference type="SMART" id="SM00647">
    <property type="entry name" value="IBR"/>
    <property type="match status" value="1"/>
</dbReference>
<evidence type="ECO:0000313" key="6">
    <source>
        <dbReference type="EMBL" id="KAL2836953.1"/>
    </source>
</evidence>
<dbReference type="RefSeq" id="XP_070892318.1">
    <property type="nucleotide sequence ID" value="XM_071043795.1"/>
</dbReference>
<dbReference type="GeneID" id="98158959"/>
<dbReference type="Pfam" id="PF01485">
    <property type="entry name" value="IBR"/>
    <property type="match status" value="1"/>
</dbReference>
<evidence type="ECO:0000259" key="5">
    <source>
        <dbReference type="SMART" id="SM00647"/>
    </source>
</evidence>
<keyword evidence="2" id="KW-0863">Zinc-finger</keyword>
<dbReference type="InterPro" id="IPR031127">
    <property type="entry name" value="E3_UB_ligase_RBR"/>
</dbReference>
<dbReference type="EMBL" id="JBFXLR010000105">
    <property type="protein sequence ID" value="KAL2836953.1"/>
    <property type="molecule type" value="Genomic_DNA"/>
</dbReference>
<evidence type="ECO:0000256" key="1">
    <source>
        <dbReference type="ARBA" id="ARBA00022723"/>
    </source>
</evidence>
<gene>
    <name evidence="6" type="ORF">BJX68DRAFT_25997</name>
</gene>
<proteinExistence type="predicted"/>
<evidence type="ECO:0000256" key="3">
    <source>
        <dbReference type="ARBA" id="ARBA00022786"/>
    </source>
</evidence>
<keyword evidence="1" id="KW-0479">Metal-binding</keyword>
<evidence type="ECO:0000256" key="2">
    <source>
        <dbReference type="ARBA" id="ARBA00022771"/>
    </source>
</evidence>
<dbReference type="CDD" id="cd20335">
    <property type="entry name" value="BRcat_RBR"/>
    <property type="match status" value="1"/>
</dbReference>
<evidence type="ECO:0000313" key="7">
    <source>
        <dbReference type="Proteomes" id="UP001610444"/>
    </source>
</evidence>
<sequence>MLLLDSIDEPSQRLILEILEQDAIEASNRSKGKQRAGMLTDGDLALKNWSDQLHESSTVLQDHKMAKSIAKAVLENGVALTIAAQEENRALADRNLAFRLAGQRPPPTQEQPLKLPQYLLGEESAYELDDELEEFLLHDGPNKRHCTAESSQSAANRNVTQLQRECVACTELKLASEMLQAQCPHWYCNGCVMRLVKDSLVDESPFPPRCCRKAFPLSTMRKHIGADLSRRFEDKEIEHKDPYRTYCSNAGCAKYILPPFVEGYVGTCQSCHSETCTLCKRAAHTGKCVDEHDEVMNLAKQSGWQQCPQCSHLIELRLAATTSLVAADSSSVTCAGSNGKSAVAQPGMRTDCWIELKCLLLGMSKVRPQHATYR</sequence>
<keyword evidence="7" id="KW-1185">Reference proteome</keyword>
<evidence type="ECO:0000256" key="4">
    <source>
        <dbReference type="ARBA" id="ARBA00022833"/>
    </source>
</evidence>
<dbReference type="InterPro" id="IPR002867">
    <property type="entry name" value="IBR_dom"/>
</dbReference>
<protein>
    <recommendedName>
        <fullName evidence="5">IBR domain-containing protein</fullName>
    </recommendedName>
</protein>
<feature type="domain" description="IBR" evidence="5">
    <location>
        <begin position="226"/>
        <end position="288"/>
    </location>
</feature>
<organism evidence="6 7">
    <name type="scientific">Aspergillus pseudodeflectus</name>
    <dbReference type="NCBI Taxonomy" id="176178"/>
    <lineage>
        <taxon>Eukaryota</taxon>
        <taxon>Fungi</taxon>
        <taxon>Dikarya</taxon>
        <taxon>Ascomycota</taxon>
        <taxon>Pezizomycotina</taxon>
        <taxon>Eurotiomycetes</taxon>
        <taxon>Eurotiomycetidae</taxon>
        <taxon>Eurotiales</taxon>
        <taxon>Aspergillaceae</taxon>
        <taxon>Aspergillus</taxon>
        <taxon>Aspergillus subgen. Nidulantes</taxon>
    </lineage>
</organism>
<keyword evidence="4" id="KW-0862">Zinc</keyword>
<dbReference type="Proteomes" id="UP001610444">
    <property type="component" value="Unassembled WGS sequence"/>
</dbReference>
<accession>A0ABR4JD82</accession>
<dbReference type="PROSITE" id="PS00518">
    <property type="entry name" value="ZF_RING_1"/>
    <property type="match status" value="1"/>
</dbReference>
<dbReference type="SUPFAM" id="SSF57850">
    <property type="entry name" value="RING/U-box"/>
    <property type="match status" value="1"/>
</dbReference>
<dbReference type="InterPro" id="IPR017907">
    <property type="entry name" value="Znf_RING_CS"/>
</dbReference>